<evidence type="ECO:0000256" key="4">
    <source>
        <dbReference type="ARBA" id="ARBA00022827"/>
    </source>
</evidence>
<gene>
    <name evidence="7" type="ORF">HO133_000919</name>
</gene>
<dbReference type="GO" id="GO:0071949">
    <property type="term" value="F:FAD binding"/>
    <property type="evidence" value="ECO:0007669"/>
    <property type="project" value="InterPro"/>
</dbReference>
<reference evidence="7 8" key="1">
    <citation type="journal article" date="2020" name="Genomics">
        <title>Complete, high-quality genomes from long-read metagenomic sequencing of two wolf lichen thalli reveals enigmatic genome architecture.</title>
        <authorList>
            <person name="McKenzie S.K."/>
            <person name="Walston R.F."/>
            <person name="Allen J.L."/>
        </authorList>
    </citation>
    <scope>NUCLEOTIDE SEQUENCE [LARGE SCALE GENOMIC DNA]</scope>
    <source>
        <strain evidence="7">WasteWater1</strain>
    </source>
</reference>
<protein>
    <recommendedName>
        <fullName evidence="6">FAD-binding PCMH-type domain-containing protein</fullName>
    </recommendedName>
</protein>
<name>A0A8H6CFY7_9LECA</name>
<evidence type="ECO:0000313" key="8">
    <source>
        <dbReference type="Proteomes" id="UP000593566"/>
    </source>
</evidence>
<keyword evidence="4" id="KW-0274">FAD</keyword>
<dbReference type="RefSeq" id="XP_037152214.1">
    <property type="nucleotide sequence ID" value="XM_037291852.1"/>
</dbReference>
<proteinExistence type="inferred from homology"/>
<comment type="caution">
    <text evidence="7">The sequence shown here is derived from an EMBL/GenBank/DDBJ whole genome shotgun (WGS) entry which is preliminary data.</text>
</comment>
<dbReference type="SUPFAM" id="SSF56176">
    <property type="entry name" value="FAD-binding/transporter-associated domain-like"/>
    <property type="match status" value="1"/>
</dbReference>
<dbReference type="InterPro" id="IPR050416">
    <property type="entry name" value="FAD-linked_Oxidoreductase"/>
</dbReference>
<keyword evidence="8" id="KW-1185">Reference proteome</keyword>
<feature type="domain" description="FAD-binding PCMH-type" evidence="6">
    <location>
        <begin position="1"/>
        <end position="71"/>
    </location>
</feature>
<keyword evidence="5" id="KW-0560">Oxidoreductase</keyword>
<dbReference type="PANTHER" id="PTHR42973:SF32">
    <property type="entry name" value="FAD-LINKED OXIDOREDUCTASE AFOF"/>
    <property type="match status" value="1"/>
</dbReference>
<evidence type="ECO:0000256" key="3">
    <source>
        <dbReference type="ARBA" id="ARBA00022729"/>
    </source>
</evidence>
<accession>A0A8H6CFY7</accession>
<dbReference type="AlphaFoldDB" id="A0A8H6CFY7"/>
<dbReference type="Pfam" id="PF08031">
    <property type="entry name" value="BBE"/>
    <property type="match status" value="1"/>
</dbReference>
<dbReference type="InterPro" id="IPR012951">
    <property type="entry name" value="BBE"/>
</dbReference>
<dbReference type="GeneID" id="59329337"/>
<evidence type="ECO:0000259" key="6">
    <source>
        <dbReference type="PROSITE" id="PS51387"/>
    </source>
</evidence>
<dbReference type="PANTHER" id="PTHR42973">
    <property type="entry name" value="BINDING OXIDOREDUCTASE, PUTATIVE (AFU_ORTHOLOGUE AFUA_1G17690)-RELATED"/>
    <property type="match status" value="1"/>
</dbReference>
<evidence type="ECO:0000256" key="2">
    <source>
        <dbReference type="ARBA" id="ARBA00022630"/>
    </source>
</evidence>
<comment type="similarity">
    <text evidence="1">Belongs to the oxygen-dependent FAD-linked oxidoreductase family.</text>
</comment>
<sequence>MVGATIGAGVGPLEGLHGLVLDALVSVRMVTASGQLVTASDDENGDLFWAVRGAGANFGIITSATYRVHNHTNGGQAVNADFIFPPAANVSLFEVLKSWDDDDVFPQNLGLEIAASFNHTSQLPNLDANFIFYGTQEAAQPYLDKLIALNPLRYQNLTVGWNNLTNVAGFGHASGVCARGDYTTHYSLGANRTDVATFSAFFDNFTAFSAANPWFDGSFALERYNTKAALAVPESERGVYPWRDIKTLVIFENVYPNSSHDAAVAAFYGPVRRAFQAVSGFAVPHVYVNYGYGDEGPAAWYGAHNLPRLSALKRKWDPRGYFGAGNPVPLSWEGEGEGALIR</sequence>
<dbReference type="InterPro" id="IPR016166">
    <property type="entry name" value="FAD-bd_PCMH"/>
</dbReference>
<dbReference type="PROSITE" id="PS51387">
    <property type="entry name" value="FAD_PCMH"/>
    <property type="match status" value="1"/>
</dbReference>
<keyword evidence="3" id="KW-0732">Signal</keyword>
<dbReference type="Proteomes" id="UP000593566">
    <property type="component" value="Unassembled WGS sequence"/>
</dbReference>
<dbReference type="GO" id="GO:0016491">
    <property type="term" value="F:oxidoreductase activity"/>
    <property type="evidence" value="ECO:0007669"/>
    <property type="project" value="UniProtKB-KW"/>
</dbReference>
<dbReference type="Gene3D" id="3.40.462.20">
    <property type="match status" value="1"/>
</dbReference>
<dbReference type="EMBL" id="JACCJB010000011">
    <property type="protein sequence ID" value="KAF6222868.1"/>
    <property type="molecule type" value="Genomic_DNA"/>
</dbReference>
<dbReference type="Gene3D" id="3.30.465.10">
    <property type="match status" value="1"/>
</dbReference>
<dbReference type="InterPro" id="IPR016169">
    <property type="entry name" value="FAD-bd_PCMH_sub2"/>
</dbReference>
<evidence type="ECO:0000313" key="7">
    <source>
        <dbReference type="EMBL" id="KAF6222868.1"/>
    </source>
</evidence>
<dbReference type="InterPro" id="IPR036318">
    <property type="entry name" value="FAD-bd_PCMH-like_sf"/>
</dbReference>
<organism evidence="7 8">
    <name type="scientific">Letharia lupina</name>
    <dbReference type="NCBI Taxonomy" id="560253"/>
    <lineage>
        <taxon>Eukaryota</taxon>
        <taxon>Fungi</taxon>
        <taxon>Dikarya</taxon>
        <taxon>Ascomycota</taxon>
        <taxon>Pezizomycotina</taxon>
        <taxon>Lecanoromycetes</taxon>
        <taxon>OSLEUM clade</taxon>
        <taxon>Lecanoromycetidae</taxon>
        <taxon>Lecanorales</taxon>
        <taxon>Lecanorineae</taxon>
        <taxon>Parmeliaceae</taxon>
        <taxon>Letharia</taxon>
    </lineage>
</organism>
<evidence type="ECO:0000256" key="5">
    <source>
        <dbReference type="ARBA" id="ARBA00023002"/>
    </source>
</evidence>
<keyword evidence="2" id="KW-0285">Flavoprotein</keyword>
<evidence type="ECO:0000256" key="1">
    <source>
        <dbReference type="ARBA" id="ARBA00005466"/>
    </source>
</evidence>